<dbReference type="AlphaFoldDB" id="A0A1G5UUQ2"/>
<dbReference type="InterPro" id="IPR010230">
    <property type="entry name" value="FeS-cluster_ATPase_SufC"/>
</dbReference>
<evidence type="ECO:0000256" key="3">
    <source>
        <dbReference type="ARBA" id="ARBA00022840"/>
    </source>
</evidence>
<keyword evidence="2" id="KW-0547">Nucleotide-binding</keyword>
<dbReference type="NCBIfam" id="TIGR01978">
    <property type="entry name" value="sufC"/>
    <property type="match status" value="1"/>
</dbReference>
<dbReference type="Pfam" id="PF00005">
    <property type="entry name" value="ABC_tran"/>
    <property type="match status" value="1"/>
</dbReference>
<dbReference type="PANTHER" id="PTHR43204:SF1">
    <property type="entry name" value="ABC TRANSPORTER I FAMILY MEMBER 6, CHLOROPLASTIC"/>
    <property type="match status" value="1"/>
</dbReference>
<dbReference type="GeneID" id="87755138"/>
<dbReference type="Proteomes" id="UP000199689">
    <property type="component" value="Unassembled WGS sequence"/>
</dbReference>
<dbReference type="GO" id="GO:0005524">
    <property type="term" value="F:ATP binding"/>
    <property type="evidence" value="ECO:0007669"/>
    <property type="project" value="UniProtKB-KW"/>
</dbReference>
<dbReference type="RefSeq" id="WP_091362669.1">
    <property type="nucleotide sequence ID" value="NZ_FMXA01000003.1"/>
</dbReference>
<evidence type="ECO:0000259" key="4">
    <source>
        <dbReference type="PROSITE" id="PS50893"/>
    </source>
</evidence>
<feature type="domain" description="ABC transporter" evidence="4">
    <location>
        <begin position="5"/>
        <end position="245"/>
    </location>
</feature>
<dbReference type="OrthoDB" id="9806149at2"/>
<evidence type="ECO:0000256" key="2">
    <source>
        <dbReference type="ARBA" id="ARBA00022741"/>
    </source>
</evidence>
<dbReference type="SUPFAM" id="SSF52540">
    <property type="entry name" value="P-loop containing nucleoside triphosphate hydrolases"/>
    <property type="match status" value="1"/>
</dbReference>
<evidence type="ECO:0000256" key="1">
    <source>
        <dbReference type="ARBA" id="ARBA00006216"/>
    </source>
</evidence>
<evidence type="ECO:0000313" key="5">
    <source>
        <dbReference type="EMBL" id="SDA37299.1"/>
    </source>
</evidence>
<dbReference type="PROSITE" id="PS50893">
    <property type="entry name" value="ABC_TRANSPORTER_2"/>
    <property type="match status" value="1"/>
</dbReference>
<dbReference type="EMBL" id="FMXA01000003">
    <property type="protein sequence ID" value="SDA37299.1"/>
    <property type="molecule type" value="Genomic_DNA"/>
</dbReference>
<dbReference type="InterPro" id="IPR003439">
    <property type="entry name" value="ABC_transporter-like_ATP-bd"/>
</dbReference>
<dbReference type="STRING" id="209880.SAMN02910343_00082"/>
<dbReference type="PANTHER" id="PTHR43204">
    <property type="entry name" value="ABC TRANSPORTER I FAMILY MEMBER 6, CHLOROPLASTIC"/>
    <property type="match status" value="1"/>
</dbReference>
<protein>
    <submittedName>
        <fullName evidence="5">Fe-S cluster assembly ATP-binding protein</fullName>
    </submittedName>
</protein>
<dbReference type="GO" id="GO:0016887">
    <property type="term" value="F:ATP hydrolysis activity"/>
    <property type="evidence" value="ECO:0007669"/>
    <property type="project" value="InterPro"/>
</dbReference>
<name>A0A1G5UUQ2_9FIRM</name>
<proteinExistence type="inferred from homology"/>
<keyword evidence="6" id="KW-1185">Reference proteome</keyword>
<keyword evidence="3 5" id="KW-0067">ATP-binding</keyword>
<dbReference type="InterPro" id="IPR027417">
    <property type="entry name" value="P-loop_NTPase"/>
</dbReference>
<evidence type="ECO:0000313" key="6">
    <source>
        <dbReference type="Proteomes" id="UP000199689"/>
    </source>
</evidence>
<accession>A0A1G5UUQ2</accession>
<dbReference type="Gene3D" id="3.40.50.300">
    <property type="entry name" value="P-loop containing nucleotide triphosphate hydrolases"/>
    <property type="match status" value="1"/>
</dbReference>
<dbReference type="CDD" id="cd03217">
    <property type="entry name" value="ABC_FeS_Assembly"/>
    <property type="match status" value="1"/>
</dbReference>
<sequence length="247" mass="27461">MSELLRIENLHVSVGEKELLHGINLTVNSGEVHAIMGVNGAGKSTLLHTIMGNPAYTVTEGHIFFRGEDITDLTTDKRARKGIFLSFQSPVSVAGITTENFIRTAKSIISGKQQRLFPFKRLMKQRMTELAMDESYAGRYLNDGFSGGERKKNEILQMRILDPALAMLDETDSGLDVDAVRIVADNIRKYHTENNALIMITHLNQLLKFVPPDKVHVLIGGRIVKEGGAELVDEIEDHGFDAFKSEV</sequence>
<gene>
    <name evidence="5" type="ORF">SAMN02910343_00082</name>
</gene>
<organism evidence="5 6">
    <name type="scientific">Allisonella histaminiformans</name>
    <dbReference type="NCBI Taxonomy" id="209880"/>
    <lineage>
        <taxon>Bacteria</taxon>
        <taxon>Bacillati</taxon>
        <taxon>Bacillota</taxon>
        <taxon>Negativicutes</taxon>
        <taxon>Veillonellales</taxon>
        <taxon>Veillonellaceae</taxon>
        <taxon>Allisonella</taxon>
    </lineage>
</organism>
<reference evidence="5 6" key="1">
    <citation type="submission" date="2016-10" db="EMBL/GenBank/DDBJ databases">
        <authorList>
            <person name="de Groot N.N."/>
        </authorList>
    </citation>
    <scope>NUCLEOTIDE SEQUENCE [LARGE SCALE GENOMIC DNA]</scope>
    <source>
        <strain evidence="5 6">DSM 15230</strain>
    </source>
</reference>
<comment type="similarity">
    <text evidence="1">Belongs to the ABC transporter superfamily. Ycf16 family.</text>
</comment>